<dbReference type="Proteomes" id="UP001138540">
    <property type="component" value="Unassembled WGS sequence"/>
</dbReference>
<dbReference type="EMBL" id="JACHKA010000001">
    <property type="protein sequence ID" value="MBB5985958.1"/>
    <property type="molecule type" value="Genomic_DNA"/>
</dbReference>
<name>A0ABR6NHF8_9SPHN</name>
<feature type="region of interest" description="Disordered" evidence="1">
    <location>
        <begin position="108"/>
        <end position="127"/>
    </location>
</feature>
<evidence type="ECO:0000313" key="3">
    <source>
        <dbReference type="Proteomes" id="UP001138540"/>
    </source>
</evidence>
<proteinExistence type="predicted"/>
<evidence type="ECO:0000256" key="1">
    <source>
        <dbReference type="SAM" id="MobiDB-lite"/>
    </source>
</evidence>
<organism evidence="2 3">
    <name type="scientific">Sphingobium lignivorans</name>
    <dbReference type="NCBI Taxonomy" id="2735886"/>
    <lineage>
        <taxon>Bacteria</taxon>
        <taxon>Pseudomonadati</taxon>
        <taxon>Pseudomonadota</taxon>
        <taxon>Alphaproteobacteria</taxon>
        <taxon>Sphingomonadales</taxon>
        <taxon>Sphingomonadaceae</taxon>
        <taxon>Sphingobium</taxon>
    </lineage>
</organism>
<gene>
    <name evidence="2" type="ORF">HNP60_001932</name>
</gene>
<reference evidence="2 3" key="1">
    <citation type="submission" date="2020-08" db="EMBL/GenBank/DDBJ databases">
        <title>Exploring microbial biodiversity for novel pathways involved in the catabolism of aromatic compounds derived from lignin.</title>
        <authorList>
            <person name="Elkins J."/>
        </authorList>
    </citation>
    <scope>NUCLEOTIDE SEQUENCE [LARGE SCALE GENOMIC DNA]</scope>
    <source>
        <strain evidence="2 3">B1D3A</strain>
    </source>
</reference>
<comment type="caution">
    <text evidence="2">The sequence shown here is derived from an EMBL/GenBank/DDBJ whole genome shotgun (WGS) entry which is preliminary data.</text>
</comment>
<keyword evidence="3" id="KW-1185">Reference proteome</keyword>
<evidence type="ECO:0000313" key="2">
    <source>
        <dbReference type="EMBL" id="MBB5985958.1"/>
    </source>
</evidence>
<accession>A0ABR6NHF8</accession>
<sequence>MRPYTTIPEVLWKVDPLVEEARRVPAWRHFHRACGKRDLFFDHVERKGKTRVYGAVAFTLGKVRDQWWSYHVADGEARSPIEAVLNAYESEAAAKYRNEETELWAQRLRDGWTPDAPAPPQPPPAAIDEFEELLGGAPAADDEDDFEDLIG</sequence>
<dbReference type="RefSeq" id="WP_184152939.1">
    <property type="nucleotide sequence ID" value="NZ_JACHKA010000001.1"/>
</dbReference>
<protein>
    <submittedName>
        <fullName evidence="2">Uncharacterized protein</fullName>
    </submittedName>
</protein>
<feature type="compositionally biased region" description="Pro residues" evidence="1">
    <location>
        <begin position="116"/>
        <end position="125"/>
    </location>
</feature>